<dbReference type="Proteomes" id="UP001555786">
    <property type="component" value="Unassembled WGS sequence"/>
</dbReference>
<evidence type="ECO:0000313" key="2">
    <source>
        <dbReference type="EMBL" id="MFC2251161.1"/>
    </source>
</evidence>
<dbReference type="RefSeq" id="WP_311937078.1">
    <property type="nucleotide sequence ID" value="NZ_JAVSCS010000015.1"/>
</dbReference>
<name>A0ABV3PPA4_9HYPH</name>
<dbReference type="EMBL" id="JBFNQD010000005">
    <property type="protein sequence ID" value="MEW9307288.1"/>
    <property type="molecule type" value="Genomic_DNA"/>
</dbReference>
<keyword evidence="3" id="KW-1185">Reference proteome</keyword>
<dbReference type="Proteomes" id="UP001595190">
    <property type="component" value="Unassembled WGS sequence"/>
</dbReference>
<gene>
    <name evidence="1" type="ORF">ABXS05_17180</name>
    <name evidence="2" type="ORF">ACETRX_16150</name>
</gene>
<sequence>MSTVTHYIIFPFVRDSEGNLVAGQGQRAYSNTMARFRAAFCVGIRQGDETIVGAVAFMRTGDSRPVILAKYGETPKGLAEME</sequence>
<dbReference type="EMBL" id="JBHGPK010000005">
    <property type="protein sequence ID" value="MFC2251161.1"/>
    <property type="molecule type" value="Genomic_DNA"/>
</dbReference>
<comment type="caution">
    <text evidence="1">The sequence shown here is derived from an EMBL/GenBank/DDBJ whole genome shotgun (WGS) entry which is preliminary data.</text>
</comment>
<evidence type="ECO:0000313" key="1">
    <source>
        <dbReference type="EMBL" id="MEW9307288.1"/>
    </source>
</evidence>
<reference evidence="1 3" key="1">
    <citation type="submission" date="2024-07" db="EMBL/GenBank/DDBJ databases">
        <title>Description of Labrys sedimenti sp. nov., isolated from a diclofenac-degrading enrichment culture.</title>
        <authorList>
            <person name="Tancsics A."/>
            <person name="Csepanyi A."/>
        </authorList>
    </citation>
    <scope>NUCLEOTIDE SEQUENCE [LARGE SCALE GENOMIC DNA]</scope>
    <source>
        <strain evidence="1 3">LMG 23578</strain>
    </source>
</reference>
<evidence type="ECO:0000313" key="4">
    <source>
        <dbReference type="Proteomes" id="UP001595190"/>
    </source>
</evidence>
<protein>
    <submittedName>
        <fullName evidence="1">Uncharacterized protein</fullName>
    </submittedName>
</protein>
<evidence type="ECO:0000313" key="3">
    <source>
        <dbReference type="Proteomes" id="UP001555786"/>
    </source>
</evidence>
<reference evidence="2 4" key="2">
    <citation type="submission" date="2024-09" db="EMBL/GenBank/DDBJ databases">
        <title>Description of Labrys sedimenti sp. nov., isolated from a diclofenac-degrading enrichment culture, and genome-based reclassification of Labrys portucalensis as a later heterotypic synonym of Labrys neptuniae.</title>
        <authorList>
            <person name="Tancsics A."/>
            <person name="Csepanyi A."/>
        </authorList>
    </citation>
    <scope>NUCLEOTIDE SEQUENCE [LARGE SCALE GENOMIC DNA]</scope>
    <source>
        <strain evidence="2 4">LMG 23412</strain>
    </source>
</reference>
<accession>A0ABV3PPA4</accession>
<proteinExistence type="predicted"/>
<organism evidence="1 3">
    <name type="scientific">Labrys neptuniae</name>
    <dbReference type="NCBI Taxonomy" id="376174"/>
    <lineage>
        <taxon>Bacteria</taxon>
        <taxon>Pseudomonadati</taxon>
        <taxon>Pseudomonadota</taxon>
        <taxon>Alphaproteobacteria</taxon>
        <taxon>Hyphomicrobiales</taxon>
        <taxon>Xanthobacteraceae</taxon>
        <taxon>Labrys</taxon>
    </lineage>
</organism>